<reference evidence="2" key="1">
    <citation type="submission" date="2022-12" db="EMBL/GenBank/DDBJ databases">
        <title>Draft genome assemblies for two species of Escallonia (Escalloniales).</title>
        <authorList>
            <person name="Chanderbali A."/>
            <person name="Dervinis C."/>
            <person name="Anghel I."/>
            <person name="Soltis D."/>
            <person name="Soltis P."/>
            <person name="Zapata F."/>
        </authorList>
    </citation>
    <scope>NUCLEOTIDE SEQUENCE</scope>
    <source>
        <strain evidence="2">UCBG64.0493</strain>
        <tissue evidence="2">Leaf</tissue>
    </source>
</reference>
<proteinExistence type="predicted"/>
<sequence>MCITSKTIRGHIIFGLICDPCREQFQRGHLKLPSQKVRREEDITEDVVANTLRKALRFYSTLQAEDGQWPGDYGGLLFLLPGLVISLWVMGVVDAVLPNEHQKEICRYAYNHQLGFL</sequence>
<evidence type="ECO:0008006" key="4">
    <source>
        <dbReference type="Google" id="ProtNLM"/>
    </source>
</evidence>
<dbReference type="EMBL" id="JAVXUP010000685">
    <property type="protein sequence ID" value="KAK3022926.1"/>
    <property type="molecule type" value="Genomic_DNA"/>
</dbReference>
<dbReference type="GO" id="GO:0016104">
    <property type="term" value="P:triterpenoid biosynthetic process"/>
    <property type="evidence" value="ECO:0007669"/>
    <property type="project" value="InterPro"/>
</dbReference>
<dbReference type="Gene3D" id="1.50.10.20">
    <property type="match status" value="1"/>
</dbReference>
<name>A0AA88W8D0_9ASTE</name>
<evidence type="ECO:0000256" key="1">
    <source>
        <dbReference type="SAM" id="Phobius"/>
    </source>
</evidence>
<keyword evidence="1" id="KW-0812">Transmembrane</keyword>
<keyword evidence="1" id="KW-1133">Transmembrane helix</keyword>
<dbReference type="GO" id="GO:0016866">
    <property type="term" value="F:intramolecular transferase activity"/>
    <property type="evidence" value="ECO:0007669"/>
    <property type="project" value="InterPro"/>
</dbReference>
<evidence type="ECO:0000313" key="3">
    <source>
        <dbReference type="Proteomes" id="UP001188597"/>
    </source>
</evidence>
<accession>A0AA88W8D0</accession>
<evidence type="ECO:0000313" key="2">
    <source>
        <dbReference type="EMBL" id="KAK3022926.1"/>
    </source>
</evidence>
<dbReference type="PANTHER" id="PTHR11764:SF44">
    <property type="entry name" value="LANOSTEROL SYNTHASE"/>
    <property type="match status" value="1"/>
</dbReference>
<protein>
    <recommendedName>
        <fullName evidence="4">Squalene cyclase N-terminal domain-containing protein</fullName>
    </recommendedName>
</protein>
<organism evidence="2 3">
    <name type="scientific">Escallonia herrerae</name>
    <dbReference type="NCBI Taxonomy" id="1293975"/>
    <lineage>
        <taxon>Eukaryota</taxon>
        <taxon>Viridiplantae</taxon>
        <taxon>Streptophyta</taxon>
        <taxon>Embryophyta</taxon>
        <taxon>Tracheophyta</taxon>
        <taxon>Spermatophyta</taxon>
        <taxon>Magnoliopsida</taxon>
        <taxon>eudicotyledons</taxon>
        <taxon>Gunneridae</taxon>
        <taxon>Pentapetalae</taxon>
        <taxon>asterids</taxon>
        <taxon>campanulids</taxon>
        <taxon>Escalloniales</taxon>
        <taxon>Escalloniaceae</taxon>
        <taxon>Escallonia</taxon>
    </lineage>
</organism>
<dbReference type="PANTHER" id="PTHR11764">
    <property type="entry name" value="TERPENE CYCLASE/MUTASE FAMILY MEMBER"/>
    <property type="match status" value="1"/>
</dbReference>
<dbReference type="InterPro" id="IPR018333">
    <property type="entry name" value="Squalene_cyclase"/>
</dbReference>
<dbReference type="SUPFAM" id="SSF81853">
    <property type="entry name" value="Family 10 polysaccharide lyase"/>
    <property type="match status" value="1"/>
</dbReference>
<dbReference type="AlphaFoldDB" id="A0AA88W8D0"/>
<keyword evidence="3" id="KW-1185">Reference proteome</keyword>
<comment type="caution">
    <text evidence="2">The sequence shown here is derived from an EMBL/GenBank/DDBJ whole genome shotgun (WGS) entry which is preliminary data.</text>
</comment>
<gene>
    <name evidence="2" type="ORF">RJ639_047148</name>
</gene>
<dbReference type="GO" id="GO:0005811">
    <property type="term" value="C:lipid droplet"/>
    <property type="evidence" value="ECO:0007669"/>
    <property type="project" value="InterPro"/>
</dbReference>
<dbReference type="Proteomes" id="UP001188597">
    <property type="component" value="Unassembled WGS sequence"/>
</dbReference>
<feature type="transmembrane region" description="Helical" evidence="1">
    <location>
        <begin position="76"/>
        <end position="97"/>
    </location>
</feature>
<keyword evidence="1" id="KW-0472">Membrane</keyword>